<keyword evidence="4" id="KW-1185">Reference proteome</keyword>
<dbReference type="AlphaFoldDB" id="A0A7W2TVK0"/>
<dbReference type="EMBL" id="JACFXU010000013">
    <property type="protein sequence ID" value="MBA6412664.1"/>
    <property type="molecule type" value="Genomic_DNA"/>
</dbReference>
<evidence type="ECO:0000313" key="3">
    <source>
        <dbReference type="EMBL" id="MBA6412664.1"/>
    </source>
</evidence>
<dbReference type="InterPro" id="IPR001387">
    <property type="entry name" value="Cro/C1-type_HTH"/>
</dbReference>
<keyword evidence="1" id="KW-0812">Transmembrane</keyword>
<reference evidence="3 4" key="1">
    <citation type="submission" date="2020-07" db="EMBL/GenBank/DDBJ databases">
        <title>Halieaceae bacterium, F7430, whole genome shotgun sequencing project.</title>
        <authorList>
            <person name="Jiang S."/>
            <person name="Liu Z.W."/>
            <person name="Du Z.J."/>
        </authorList>
    </citation>
    <scope>NUCLEOTIDE SEQUENCE [LARGE SCALE GENOMIC DNA]</scope>
    <source>
        <strain evidence="3 4">F7430</strain>
    </source>
</reference>
<keyword evidence="1" id="KW-0472">Membrane</keyword>
<name>A0A7W2TVK0_9GAMM</name>
<accession>A0A7W2TVK0</accession>
<dbReference type="Proteomes" id="UP000539350">
    <property type="component" value="Unassembled WGS sequence"/>
</dbReference>
<dbReference type="PROSITE" id="PS50943">
    <property type="entry name" value="HTH_CROC1"/>
    <property type="match status" value="1"/>
</dbReference>
<evidence type="ECO:0000313" key="4">
    <source>
        <dbReference type="Proteomes" id="UP000539350"/>
    </source>
</evidence>
<dbReference type="RefSeq" id="WP_182170109.1">
    <property type="nucleotide sequence ID" value="NZ_JACFXU010000013.1"/>
</dbReference>
<dbReference type="Gene3D" id="1.10.260.40">
    <property type="entry name" value="lambda repressor-like DNA-binding domains"/>
    <property type="match status" value="1"/>
</dbReference>
<proteinExistence type="predicted"/>
<comment type="caution">
    <text evidence="3">The sequence shown here is derived from an EMBL/GenBank/DDBJ whole genome shotgun (WGS) entry which is preliminary data.</text>
</comment>
<keyword evidence="1" id="KW-1133">Transmembrane helix</keyword>
<evidence type="ECO:0000259" key="2">
    <source>
        <dbReference type="PROSITE" id="PS50943"/>
    </source>
</evidence>
<dbReference type="SUPFAM" id="SSF47413">
    <property type="entry name" value="lambda repressor-like DNA-binding domains"/>
    <property type="match status" value="1"/>
</dbReference>
<feature type="domain" description="HTH cro/C1-type" evidence="2">
    <location>
        <begin position="17"/>
        <end position="48"/>
    </location>
</feature>
<evidence type="ECO:0000256" key="1">
    <source>
        <dbReference type="SAM" id="Phobius"/>
    </source>
</evidence>
<dbReference type="Pfam" id="PF13413">
    <property type="entry name" value="HTH_25"/>
    <property type="match status" value="1"/>
</dbReference>
<dbReference type="CDD" id="cd00093">
    <property type="entry name" value="HTH_XRE"/>
    <property type="match status" value="1"/>
</dbReference>
<dbReference type="InterPro" id="IPR010982">
    <property type="entry name" value="Lambda_DNA-bd_dom_sf"/>
</dbReference>
<dbReference type="PANTHER" id="PTHR34475">
    <property type="match status" value="1"/>
</dbReference>
<feature type="transmembrane region" description="Helical" evidence="1">
    <location>
        <begin position="107"/>
        <end position="128"/>
    </location>
</feature>
<sequence length="154" mass="16697">MENKELGVAPDSPGAMLRAAREAQGLSQREVAERLFWLPSYIGIIENNDYAALRSPLLARGYIRAYGRMLEIDTQPLLDAFDSAAEEVSESTEARRKPVAALPAQKVGLAIGLCLAILLVLVFVLWWGRSDADVPAEPAPATLNQQHNSAAGEL</sequence>
<dbReference type="PANTHER" id="PTHR34475:SF1">
    <property type="entry name" value="CYTOSKELETON PROTEIN RODZ"/>
    <property type="match status" value="1"/>
</dbReference>
<gene>
    <name evidence="3" type="ORF">H2508_06010</name>
</gene>
<protein>
    <submittedName>
        <fullName evidence="3">Helix-turn-helix domain-containing protein</fullName>
    </submittedName>
</protein>
<dbReference type="GO" id="GO:0003677">
    <property type="term" value="F:DNA binding"/>
    <property type="evidence" value="ECO:0007669"/>
    <property type="project" value="InterPro"/>
</dbReference>
<dbReference type="InterPro" id="IPR050400">
    <property type="entry name" value="Bact_Cytoskel_RodZ"/>
</dbReference>
<organism evidence="3 4">
    <name type="scientific">Sediminihaliea albiluteola</name>
    <dbReference type="NCBI Taxonomy" id="2758564"/>
    <lineage>
        <taxon>Bacteria</taxon>
        <taxon>Pseudomonadati</taxon>
        <taxon>Pseudomonadota</taxon>
        <taxon>Gammaproteobacteria</taxon>
        <taxon>Cellvibrionales</taxon>
        <taxon>Halieaceae</taxon>
        <taxon>Sediminihaliea</taxon>
    </lineage>
</organism>